<dbReference type="EMBL" id="CP011011">
    <property type="protein sequence ID" value="ATC83241.1"/>
    <property type="molecule type" value="Genomic_DNA"/>
</dbReference>
<evidence type="ECO:0000313" key="1">
    <source>
        <dbReference type="EMBL" id="ATC83241.1"/>
    </source>
</evidence>
<dbReference type="Proteomes" id="UP000217277">
    <property type="component" value="Chromosome I"/>
</dbReference>
<keyword evidence="2" id="KW-1185">Reference proteome</keyword>
<reference evidence="1" key="1">
    <citation type="submission" date="2015-03" db="EMBL/GenBank/DDBJ databases">
        <authorList>
            <person name="Xie B.-B."/>
            <person name="Rong J.-C."/>
            <person name="Qin Q.-L."/>
            <person name="Zhang Y.-Z."/>
        </authorList>
    </citation>
    <scope>NUCLEOTIDE SEQUENCE</scope>
    <source>
        <strain evidence="1">DSM 14585</strain>
    </source>
</reference>
<organism evidence="1 2">
    <name type="scientific">Pseudoalteromonas agarivorans DSM 14585</name>
    <dbReference type="NCBI Taxonomy" id="1312369"/>
    <lineage>
        <taxon>Bacteria</taxon>
        <taxon>Pseudomonadati</taxon>
        <taxon>Pseudomonadota</taxon>
        <taxon>Gammaproteobacteria</taxon>
        <taxon>Alteromonadales</taxon>
        <taxon>Pseudoalteromonadaceae</taxon>
        <taxon>Pseudoalteromonas</taxon>
    </lineage>
</organism>
<gene>
    <name evidence="1" type="ORF">PAGA_a3045</name>
</gene>
<sequence>MSNDVVDLDELMDEKFLESLDDNAECEILEKPIWVIDDDSHTTYKSWQAILTLKEEKERRIKSYGKVANAKTSSSLFKISKSDVSKIVNVSAQSIFRTSKFSPLVLCFFDNVNNTLLDIYKKEQIKQKKRQINTGTRSKNKITLVKSHQDIEKELNQLKAKTTKEVLDLAINKMPLDFRLKLGL</sequence>
<protein>
    <submittedName>
        <fullName evidence="1">Uncharacterized protein</fullName>
    </submittedName>
</protein>
<proteinExistence type="predicted"/>
<evidence type="ECO:0000313" key="2">
    <source>
        <dbReference type="Proteomes" id="UP000217277"/>
    </source>
</evidence>
<accession>A0ACA8DZT5</accession>
<name>A0ACA8DZT5_9GAMM</name>